<dbReference type="STRING" id="1121955.SAMN02745146_2164"/>
<dbReference type="EMBL" id="FQYN01000004">
    <property type="protein sequence ID" value="SHJ06388.1"/>
    <property type="molecule type" value="Genomic_DNA"/>
</dbReference>
<organism evidence="1 2">
    <name type="scientific">Hymenobacter daecheongensis DSM 21074</name>
    <dbReference type="NCBI Taxonomy" id="1121955"/>
    <lineage>
        <taxon>Bacteria</taxon>
        <taxon>Pseudomonadati</taxon>
        <taxon>Bacteroidota</taxon>
        <taxon>Cytophagia</taxon>
        <taxon>Cytophagales</taxon>
        <taxon>Hymenobacteraceae</taxon>
        <taxon>Hymenobacter</taxon>
    </lineage>
</organism>
<name>A0A1M6G8Z6_9BACT</name>
<dbReference type="RefSeq" id="WP_073108896.1">
    <property type="nucleotide sequence ID" value="NZ_FQYN01000004.1"/>
</dbReference>
<dbReference type="AlphaFoldDB" id="A0A1M6G8Z6"/>
<keyword evidence="2" id="KW-1185">Reference proteome</keyword>
<dbReference type="NCBIfam" id="TIGR03831">
    <property type="entry name" value="YgiT_finger"/>
    <property type="match status" value="1"/>
</dbReference>
<dbReference type="Proteomes" id="UP000184418">
    <property type="component" value="Unassembled WGS sequence"/>
</dbReference>
<evidence type="ECO:0000313" key="1">
    <source>
        <dbReference type="EMBL" id="SHJ06388.1"/>
    </source>
</evidence>
<dbReference type="Gene3D" id="3.10.20.860">
    <property type="match status" value="1"/>
</dbReference>
<protein>
    <submittedName>
        <fullName evidence="1">YgiT-type zinc finger domain-containing protein</fullName>
    </submittedName>
</protein>
<evidence type="ECO:0000313" key="2">
    <source>
        <dbReference type="Proteomes" id="UP000184418"/>
    </source>
</evidence>
<accession>A0A1M6G8Z6</accession>
<reference evidence="1 2" key="1">
    <citation type="submission" date="2016-11" db="EMBL/GenBank/DDBJ databases">
        <authorList>
            <person name="Jaros S."/>
            <person name="Januszkiewicz K."/>
            <person name="Wedrychowicz H."/>
        </authorList>
    </citation>
    <scope>NUCLEOTIDE SEQUENCE [LARGE SCALE GENOMIC DNA]</scope>
    <source>
        <strain evidence="1 2">DSM 21074</strain>
    </source>
</reference>
<dbReference type="CDD" id="cd12870">
    <property type="entry name" value="MqsA"/>
    <property type="match status" value="1"/>
</dbReference>
<proteinExistence type="predicted"/>
<dbReference type="InterPro" id="IPR022453">
    <property type="entry name" value="Znf_MqsA-type"/>
</dbReference>
<sequence length="77" mass="8478">MSKCLTCRAGDMVAGHTTVTFTKNDRVTIFRQVPALVCDCCGDYSLSLDVTDQLLQEAKNAEQRGVQVEIVNWQIAA</sequence>
<dbReference type="OrthoDB" id="9812340at2"/>
<gene>
    <name evidence="1" type="ORF">SAMN02745146_2164</name>
</gene>